<organism evidence="3 4">
    <name type="scientific">Eleusine coracana subsp. coracana</name>
    <dbReference type="NCBI Taxonomy" id="191504"/>
    <lineage>
        <taxon>Eukaryota</taxon>
        <taxon>Viridiplantae</taxon>
        <taxon>Streptophyta</taxon>
        <taxon>Embryophyta</taxon>
        <taxon>Tracheophyta</taxon>
        <taxon>Spermatophyta</taxon>
        <taxon>Magnoliopsida</taxon>
        <taxon>Liliopsida</taxon>
        <taxon>Poales</taxon>
        <taxon>Poaceae</taxon>
        <taxon>PACMAD clade</taxon>
        <taxon>Chloridoideae</taxon>
        <taxon>Cynodonteae</taxon>
        <taxon>Eleusininae</taxon>
        <taxon>Eleusine</taxon>
    </lineage>
</organism>
<dbReference type="PANTHER" id="PTHR43340:SF1">
    <property type="entry name" value="HYPOXANTHINE PHOSPHORIBOSYLTRANSFERASE"/>
    <property type="match status" value="1"/>
</dbReference>
<name>A0AAV5FM36_ELECO</name>
<accession>A0AAV5FM36</accession>
<reference evidence="3" key="1">
    <citation type="journal article" date="2018" name="DNA Res.">
        <title>Multiple hybrid de novo genome assembly of finger millet, an orphan allotetraploid crop.</title>
        <authorList>
            <person name="Hatakeyama M."/>
            <person name="Aluri S."/>
            <person name="Balachadran M.T."/>
            <person name="Sivarajan S.R."/>
            <person name="Patrignani A."/>
            <person name="Gruter S."/>
            <person name="Poveda L."/>
            <person name="Shimizu-Inatsugi R."/>
            <person name="Baeten J."/>
            <person name="Francoijs K.J."/>
            <person name="Nataraja K.N."/>
            <person name="Reddy Y.A.N."/>
            <person name="Phadnis S."/>
            <person name="Ravikumar R.L."/>
            <person name="Schlapbach R."/>
            <person name="Sreeman S.M."/>
            <person name="Shimizu K.K."/>
        </authorList>
    </citation>
    <scope>NUCLEOTIDE SEQUENCE</scope>
</reference>
<dbReference type="Proteomes" id="UP001054889">
    <property type="component" value="Unassembled WGS sequence"/>
</dbReference>
<evidence type="ECO:0000313" key="3">
    <source>
        <dbReference type="EMBL" id="GJN35857.1"/>
    </source>
</evidence>
<dbReference type="InterPro" id="IPR050408">
    <property type="entry name" value="HGPRT"/>
</dbReference>
<comment type="caution">
    <text evidence="3">The sequence shown here is derived from an EMBL/GenBank/DDBJ whole genome shotgun (WGS) entry which is preliminary data.</text>
</comment>
<dbReference type="GO" id="GO:0000287">
    <property type="term" value="F:magnesium ion binding"/>
    <property type="evidence" value="ECO:0007669"/>
    <property type="project" value="TreeGrafter"/>
</dbReference>
<dbReference type="CDD" id="cd06223">
    <property type="entry name" value="PRTases_typeI"/>
    <property type="match status" value="1"/>
</dbReference>
<dbReference type="PANTHER" id="PTHR43340">
    <property type="entry name" value="HYPOXANTHINE-GUANINE PHOSPHORIBOSYLTRANSFERASE"/>
    <property type="match status" value="1"/>
</dbReference>
<feature type="compositionally biased region" description="Basic residues" evidence="1">
    <location>
        <begin position="41"/>
        <end position="58"/>
    </location>
</feature>
<dbReference type="AlphaFoldDB" id="A0AAV5FM36"/>
<dbReference type="GO" id="GO:0032263">
    <property type="term" value="P:GMP salvage"/>
    <property type="evidence" value="ECO:0007669"/>
    <property type="project" value="TreeGrafter"/>
</dbReference>
<evidence type="ECO:0000259" key="2">
    <source>
        <dbReference type="Pfam" id="PF00156"/>
    </source>
</evidence>
<dbReference type="EMBL" id="BQKI01000088">
    <property type="protein sequence ID" value="GJN35857.1"/>
    <property type="molecule type" value="Genomic_DNA"/>
</dbReference>
<evidence type="ECO:0000256" key="1">
    <source>
        <dbReference type="SAM" id="MobiDB-lite"/>
    </source>
</evidence>
<dbReference type="SUPFAM" id="SSF53271">
    <property type="entry name" value="PRTase-like"/>
    <property type="match status" value="1"/>
</dbReference>
<dbReference type="InterPro" id="IPR000836">
    <property type="entry name" value="PRTase_dom"/>
</dbReference>
<evidence type="ECO:0000313" key="4">
    <source>
        <dbReference type="Proteomes" id="UP001054889"/>
    </source>
</evidence>
<feature type="domain" description="Phosphoribosyltransferase" evidence="2">
    <location>
        <begin position="94"/>
        <end position="224"/>
    </location>
</feature>
<feature type="region of interest" description="Disordered" evidence="1">
    <location>
        <begin position="25"/>
        <end position="62"/>
    </location>
</feature>
<dbReference type="Pfam" id="PF00156">
    <property type="entry name" value="Pribosyltran"/>
    <property type="match status" value="1"/>
</dbReference>
<reference evidence="3" key="2">
    <citation type="submission" date="2021-12" db="EMBL/GenBank/DDBJ databases">
        <title>Resequencing data analysis of finger millet.</title>
        <authorList>
            <person name="Hatakeyama M."/>
            <person name="Aluri S."/>
            <person name="Balachadran M.T."/>
            <person name="Sivarajan S.R."/>
            <person name="Poveda L."/>
            <person name="Shimizu-Inatsugi R."/>
            <person name="Schlapbach R."/>
            <person name="Sreeman S.M."/>
            <person name="Shimizu K.K."/>
        </authorList>
    </citation>
    <scope>NUCLEOTIDE SEQUENCE</scope>
</reference>
<protein>
    <recommendedName>
        <fullName evidence="2">Phosphoribosyltransferase domain-containing protein</fullName>
    </recommendedName>
</protein>
<sequence length="250" mass="26463">MANNIVTMTALDSGILARLSTNPAPFQFHSRNRATPPPPAHQHHRPNKSPALRPRRHGTTLAPSPAAAVTAAVAMVSAEAGIERVLWTEAEVAARVREVATELAADLQALPEPPVVVGVATGALLFLADLVRRVDAPLAVDFVRVESYGAGTESSGAPRITSDLKIDVAGKHVVVSVSTGTYLLVEDIVDTGNTLSCLIAHLKNKGASSVSVCTFLDKPARRKIDIQLVGDGKFYRGFEVPIPSLLISFV</sequence>
<dbReference type="GO" id="GO:0004422">
    <property type="term" value="F:hypoxanthine phosphoribosyltransferase activity"/>
    <property type="evidence" value="ECO:0007669"/>
    <property type="project" value="TreeGrafter"/>
</dbReference>
<dbReference type="GO" id="GO:0005829">
    <property type="term" value="C:cytosol"/>
    <property type="evidence" value="ECO:0007669"/>
    <property type="project" value="TreeGrafter"/>
</dbReference>
<gene>
    <name evidence="3" type="primary">gb24669</name>
    <name evidence="3" type="ORF">PR202_gb24669</name>
</gene>
<dbReference type="Gene3D" id="3.40.50.2020">
    <property type="match status" value="1"/>
</dbReference>
<dbReference type="GO" id="GO:0032264">
    <property type="term" value="P:IMP salvage"/>
    <property type="evidence" value="ECO:0007669"/>
    <property type="project" value="TreeGrafter"/>
</dbReference>
<dbReference type="GO" id="GO:0006178">
    <property type="term" value="P:guanine salvage"/>
    <property type="evidence" value="ECO:0007669"/>
    <property type="project" value="TreeGrafter"/>
</dbReference>
<dbReference type="InterPro" id="IPR029057">
    <property type="entry name" value="PRTase-like"/>
</dbReference>
<proteinExistence type="predicted"/>
<dbReference type="GO" id="GO:0046100">
    <property type="term" value="P:hypoxanthine metabolic process"/>
    <property type="evidence" value="ECO:0007669"/>
    <property type="project" value="TreeGrafter"/>
</dbReference>
<keyword evidence="4" id="KW-1185">Reference proteome</keyword>